<dbReference type="InterPro" id="IPR049551">
    <property type="entry name" value="PKS_DH_C"/>
</dbReference>
<dbReference type="InterPro" id="IPR049552">
    <property type="entry name" value="PKS_DH_N"/>
</dbReference>
<feature type="domain" description="PKS/mFAS DH" evidence="10">
    <location>
        <begin position="4831"/>
        <end position="5113"/>
    </location>
</feature>
<feature type="coiled-coil region" evidence="7">
    <location>
        <begin position="1"/>
        <end position="39"/>
    </location>
</feature>
<dbReference type="InterPro" id="IPR009081">
    <property type="entry name" value="PP-bd_ACP"/>
</dbReference>
<dbReference type="InterPro" id="IPR049900">
    <property type="entry name" value="PKS_mFAS_DH"/>
</dbReference>
<evidence type="ECO:0000313" key="12">
    <source>
        <dbReference type="Proteomes" id="UP000238348"/>
    </source>
</evidence>
<dbReference type="FunFam" id="3.40.47.10:FF:000019">
    <property type="entry name" value="Polyketide synthase type I"/>
    <property type="match status" value="3"/>
</dbReference>
<feature type="region of interest" description="C-terminal hotdog fold" evidence="6">
    <location>
        <begin position="4970"/>
        <end position="5113"/>
    </location>
</feature>
<dbReference type="Gene3D" id="3.40.47.10">
    <property type="match status" value="3"/>
</dbReference>
<dbReference type="Gene3D" id="3.30.70.3290">
    <property type="match status" value="3"/>
</dbReference>
<keyword evidence="3" id="KW-0808">Transferase</keyword>
<dbReference type="Gene3D" id="3.40.50.720">
    <property type="entry name" value="NAD(P)-binding Rossmann-like Domain"/>
    <property type="match status" value="3"/>
</dbReference>
<dbReference type="PROSITE" id="PS52019">
    <property type="entry name" value="PKS_MFAS_DH"/>
    <property type="match status" value="3"/>
</dbReference>
<evidence type="ECO:0008006" key="13">
    <source>
        <dbReference type="Google" id="ProtNLM"/>
    </source>
</evidence>
<evidence type="ECO:0000259" key="8">
    <source>
        <dbReference type="PROSITE" id="PS50075"/>
    </source>
</evidence>
<dbReference type="SMART" id="SM01294">
    <property type="entry name" value="PKS_PP_betabranch"/>
    <property type="match status" value="3"/>
</dbReference>
<feature type="domain" description="Ketosynthase family 3 (KS3)" evidence="9">
    <location>
        <begin position="2147"/>
        <end position="2571"/>
    </location>
</feature>
<feature type="active site" description="Proton donor; for dehydratase activity" evidence="6">
    <location>
        <position position="3245"/>
    </location>
</feature>
<dbReference type="SMART" id="SM00825">
    <property type="entry name" value="PKS_KS"/>
    <property type="match status" value="3"/>
</dbReference>
<organism evidence="11 12">
    <name type="scientific">Sorangium cellulosum</name>
    <name type="common">Polyangium cellulosum</name>
    <dbReference type="NCBI Taxonomy" id="56"/>
    <lineage>
        <taxon>Bacteria</taxon>
        <taxon>Pseudomonadati</taxon>
        <taxon>Myxococcota</taxon>
        <taxon>Polyangia</taxon>
        <taxon>Polyangiales</taxon>
        <taxon>Polyangiaceae</taxon>
        <taxon>Sorangium</taxon>
    </lineage>
</organism>
<dbReference type="InterPro" id="IPR032821">
    <property type="entry name" value="PKS_assoc"/>
</dbReference>
<name>A0A2L0EWI7_SORCE</name>
<dbReference type="InterPro" id="IPR055123">
    <property type="entry name" value="SpnB-like_Rossmann"/>
</dbReference>
<feature type="active site" description="Proton donor; for dehydratase activity" evidence="6">
    <location>
        <position position="1143"/>
    </location>
</feature>
<dbReference type="InterPro" id="IPR016036">
    <property type="entry name" value="Malonyl_transacylase_ACP-bd"/>
</dbReference>
<evidence type="ECO:0000259" key="9">
    <source>
        <dbReference type="PROSITE" id="PS52004"/>
    </source>
</evidence>
<keyword evidence="1" id="KW-0596">Phosphopantetheine</keyword>
<dbReference type="PROSITE" id="PS00606">
    <property type="entry name" value="KS3_1"/>
    <property type="match status" value="3"/>
</dbReference>
<evidence type="ECO:0000259" key="10">
    <source>
        <dbReference type="PROSITE" id="PS52019"/>
    </source>
</evidence>
<dbReference type="Pfam" id="PF08240">
    <property type="entry name" value="ADH_N"/>
    <property type="match status" value="1"/>
</dbReference>
<dbReference type="Pfam" id="PF13602">
    <property type="entry name" value="ADH_zinc_N_2"/>
    <property type="match status" value="1"/>
</dbReference>
<dbReference type="InterPro" id="IPR020807">
    <property type="entry name" value="PKS_DH"/>
</dbReference>
<dbReference type="Pfam" id="PF00698">
    <property type="entry name" value="Acyl_transf_1"/>
    <property type="match status" value="3"/>
</dbReference>
<dbReference type="SUPFAM" id="SSF53901">
    <property type="entry name" value="Thiolase-like"/>
    <property type="match status" value="3"/>
</dbReference>
<dbReference type="InterPro" id="IPR036291">
    <property type="entry name" value="NAD(P)-bd_dom_sf"/>
</dbReference>
<feature type="domain" description="Carrier" evidence="8">
    <location>
        <begin position="5613"/>
        <end position="5688"/>
    </location>
</feature>
<dbReference type="PANTHER" id="PTHR43775:SF51">
    <property type="entry name" value="INACTIVE PHENOLPHTHIOCEROL SYNTHESIS POLYKETIDE SYNTHASE TYPE I PKS1-RELATED"/>
    <property type="match status" value="1"/>
</dbReference>
<dbReference type="CDD" id="cd08956">
    <property type="entry name" value="KR_3_FAS_SDR_x"/>
    <property type="match status" value="3"/>
</dbReference>
<dbReference type="InterPro" id="IPR013968">
    <property type="entry name" value="PKS_KR"/>
</dbReference>
<feature type="domain" description="Ketosynthase family 3 (KS3)" evidence="9">
    <location>
        <begin position="41"/>
        <end position="467"/>
    </location>
</feature>
<feature type="active site" description="Proton donor; for dehydratase activity" evidence="6">
    <location>
        <position position="5031"/>
    </location>
</feature>
<dbReference type="InterPro" id="IPR020841">
    <property type="entry name" value="PKS_Beta-ketoAc_synthase_dom"/>
</dbReference>
<dbReference type="GO" id="GO:0004315">
    <property type="term" value="F:3-oxoacyl-[acyl-carrier-protein] synthase activity"/>
    <property type="evidence" value="ECO:0007669"/>
    <property type="project" value="InterPro"/>
</dbReference>
<dbReference type="GO" id="GO:0006633">
    <property type="term" value="P:fatty acid biosynthetic process"/>
    <property type="evidence" value="ECO:0007669"/>
    <property type="project" value="InterPro"/>
</dbReference>
<dbReference type="InterPro" id="IPR001227">
    <property type="entry name" value="Ac_transferase_dom_sf"/>
</dbReference>
<dbReference type="Proteomes" id="UP000238348">
    <property type="component" value="Chromosome"/>
</dbReference>
<evidence type="ECO:0000256" key="6">
    <source>
        <dbReference type="PROSITE-ProRule" id="PRU01363"/>
    </source>
</evidence>
<dbReference type="InterPro" id="IPR050091">
    <property type="entry name" value="PKS_NRPS_Biosynth_Enz"/>
</dbReference>
<feature type="region of interest" description="C-terminal hotdog fold" evidence="6">
    <location>
        <begin position="1082"/>
        <end position="1225"/>
    </location>
</feature>
<dbReference type="Pfam" id="PF08659">
    <property type="entry name" value="KR"/>
    <property type="match status" value="3"/>
</dbReference>
<dbReference type="SMART" id="SM00826">
    <property type="entry name" value="PKS_DH"/>
    <property type="match status" value="3"/>
</dbReference>
<dbReference type="InterPro" id="IPR016035">
    <property type="entry name" value="Acyl_Trfase/lysoPLipase"/>
</dbReference>
<dbReference type="SMART" id="SM00823">
    <property type="entry name" value="PKS_PP"/>
    <property type="match status" value="3"/>
</dbReference>
<dbReference type="Gene3D" id="3.40.50.11460">
    <property type="match status" value="1"/>
</dbReference>
<keyword evidence="4" id="KW-0511">Multifunctional enzyme</keyword>
<dbReference type="SMART" id="SM00829">
    <property type="entry name" value="PKS_ER"/>
    <property type="match status" value="1"/>
</dbReference>
<dbReference type="Gene3D" id="3.10.129.110">
    <property type="entry name" value="Polyketide synthase dehydratase"/>
    <property type="match status" value="3"/>
</dbReference>
<dbReference type="GO" id="GO:0016491">
    <property type="term" value="F:oxidoreductase activity"/>
    <property type="evidence" value="ECO:0007669"/>
    <property type="project" value="InterPro"/>
</dbReference>
<dbReference type="Pfam" id="PF21089">
    <property type="entry name" value="PKS_DH_N"/>
    <property type="match status" value="3"/>
</dbReference>
<dbReference type="InterPro" id="IPR014043">
    <property type="entry name" value="Acyl_transferase_dom"/>
</dbReference>
<dbReference type="Pfam" id="PF02801">
    <property type="entry name" value="Ketoacyl-synt_C"/>
    <property type="match status" value="3"/>
</dbReference>
<dbReference type="InterPro" id="IPR020843">
    <property type="entry name" value="ER"/>
</dbReference>
<feature type="domain" description="Carrier" evidence="8">
    <location>
        <begin position="2052"/>
        <end position="2127"/>
    </location>
</feature>
<dbReference type="InterPro" id="IPR018201">
    <property type="entry name" value="Ketoacyl_synth_AS"/>
</dbReference>
<reference evidence="11 12" key="1">
    <citation type="submission" date="2015-09" db="EMBL/GenBank/DDBJ databases">
        <title>Sorangium comparison.</title>
        <authorList>
            <person name="Zaburannyi N."/>
            <person name="Bunk B."/>
            <person name="Overmann J."/>
            <person name="Mueller R."/>
        </authorList>
    </citation>
    <scope>NUCLEOTIDE SEQUENCE [LARGE SCALE GENOMIC DNA]</scope>
    <source>
        <strain evidence="11 12">So ce26</strain>
    </source>
</reference>
<dbReference type="PROSITE" id="PS50075">
    <property type="entry name" value="CARRIER"/>
    <property type="match status" value="3"/>
</dbReference>
<evidence type="ECO:0000256" key="2">
    <source>
        <dbReference type="ARBA" id="ARBA00022553"/>
    </source>
</evidence>
<evidence type="ECO:0000256" key="7">
    <source>
        <dbReference type="SAM" id="Coils"/>
    </source>
</evidence>
<dbReference type="InterPro" id="IPR042104">
    <property type="entry name" value="PKS_dehydratase_sf"/>
</dbReference>
<dbReference type="PANTHER" id="PTHR43775">
    <property type="entry name" value="FATTY ACID SYNTHASE"/>
    <property type="match status" value="1"/>
</dbReference>
<dbReference type="Pfam" id="PF00109">
    <property type="entry name" value="ketoacyl-synt"/>
    <property type="match status" value="3"/>
</dbReference>
<dbReference type="SMART" id="SM00827">
    <property type="entry name" value="PKS_AT"/>
    <property type="match status" value="3"/>
</dbReference>
<evidence type="ECO:0000256" key="3">
    <source>
        <dbReference type="ARBA" id="ARBA00022679"/>
    </source>
</evidence>
<dbReference type="PROSITE" id="PS00012">
    <property type="entry name" value="PHOSPHOPANTETHEINE"/>
    <property type="match status" value="3"/>
</dbReference>
<dbReference type="FunFam" id="3.90.180.10:FF:000032">
    <property type="entry name" value="Probable polyketide synthase pks1"/>
    <property type="match status" value="1"/>
</dbReference>
<dbReference type="CDD" id="cd05195">
    <property type="entry name" value="enoyl_red"/>
    <property type="match status" value="1"/>
</dbReference>
<dbReference type="Gene3D" id="3.40.366.10">
    <property type="entry name" value="Malonyl-Coenzyme A Acyl Carrier Protein, domain 2"/>
    <property type="match status" value="3"/>
</dbReference>
<gene>
    <name evidence="11" type="ORF">SOCE26_050690</name>
</gene>
<feature type="active site" description="Proton acceptor; for dehydratase activity" evidence="6">
    <location>
        <position position="3077"/>
    </location>
</feature>
<dbReference type="Pfam" id="PF22953">
    <property type="entry name" value="SpnB_Rossmann"/>
    <property type="match status" value="3"/>
</dbReference>
<dbReference type="GO" id="GO:0004312">
    <property type="term" value="F:fatty acid synthase activity"/>
    <property type="evidence" value="ECO:0007669"/>
    <property type="project" value="TreeGrafter"/>
</dbReference>
<keyword evidence="7" id="KW-0175">Coiled coil</keyword>
<dbReference type="FunFam" id="1.10.1200.10:FF:000007">
    <property type="entry name" value="Probable polyketide synthase pks17"/>
    <property type="match status" value="3"/>
</dbReference>
<comment type="function">
    <text evidence="5">Involved in production of the polyketide antibiotic thailandamide.</text>
</comment>
<protein>
    <recommendedName>
        <fullName evidence="13">Polyketide synthase</fullName>
    </recommendedName>
</protein>
<dbReference type="GO" id="GO:0031177">
    <property type="term" value="F:phosphopantetheine binding"/>
    <property type="evidence" value="ECO:0007669"/>
    <property type="project" value="InterPro"/>
</dbReference>
<dbReference type="SUPFAM" id="SSF51735">
    <property type="entry name" value="NAD(P)-binding Rossmann-fold domains"/>
    <property type="match status" value="7"/>
</dbReference>
<dbReference type="InterPro" id="IPR036736">
    <property type="entry name" value="ACP-like_sf"/>
</dbReference>
<dbReference type="InterPro" id="IPR020806">
    <property type="entry name" value="PKS_PP-bd"/>
</dbReference>
<feature type="region of interest" description="N-terminal hotdog fold" evidence="6">
    <location>
        <begin position="3045"/>
        <end position="3169"/>
    </location>
</feature>
<dbReference type="Pfam" id="PF14765">
    <property type="entry name" value="PS-DH"/>
    <property type="match status" value="3"/>
</dbReference>
<proteinExistence type="predicted"/>
<dbReference type="SUPFAM" id="SSF52151">
    <property type="entry name" value="FabD/lysophospholipase-like"/>
    <property type="match status" value="3"/>
</dbReference>
<dbReference type="SUPFAM" id="SSF50129">
    <property type="entry name" value="GroES-like"/>
    <property type="match status" value="1"/>
</dbReference>
<feature type="domain" description="Ketosynthase family 3 (KS3)" evidence="9">
    <location>
        <begin position="3925"/>
        <end position="4354"/>
    </location>
</feature>
<dbReference type="InterPro" id="IPR006162">
    <property type="entry name" value="Ppantetheine_attach_site"/>
</dbReference>
<evidence type="ECO:0000256" key="4">
    <source>
        <dbReference type="ARBA" id="ARBA00023268"/>
    </source>
</evidence>
<feature type="active site" description="Proton acceptor; for dehydratase activity" evidence="6">
    <location>
        <position position="975"/>
    </location>
</feature>
<dbReference type="CDD" id="cd00833">
    <property type="entry name" value="PKS"/>
    <property type="match status" value="3"/>
</dbReference>
<dbReference type="FunFam" id="3.40.366.10:FF:000002">
    <property type="entry name" value="Probable polyketide synthase 2"/>
    <property type="match status" value="3"/>
</dbReference>
<feature type="domain" description="PKS/mFAS DH" evidence="10">
    <location>
        <begin position="943"/>
        <end position="1225"/>
    </location>
</feature>
<keyword evidence="2" id="KW-0597">Phosphoprotein</keyword>
<dbReference type="Gene3D" id="3.90.180.10">
    <property type="entry name" value="Medium-chain alcohol dehydrogenases, catalytic domain"/>
    <property type="match status" value="1"/>
</dbReference>
<dbReference type="FunFam" id="3.40.50.720:FF:000209">
    <property type="entry name" value="Polyketide synthase Pks12"/>
    <property type="match status" value="1"/>
</dbReference>
<dbReference type="InterPro" id="IPR011032">
    <property type="entry name" value="GroES-like_sf"/>
</dbReference>
<evidence type="ECO:0000313" key="11">
    <source>
        <dbReference type="EMBL" id="AUX43619.1"/>
    </source>
</evidence>
<feature type="region of interest" description="C-terminal hotdog fold" evidence="6">
    <location>
        <begin position="3184"/>
        <end position="3331"/>
    </location>
</feature>
<accession>A0A2L0EWI7</accession>
<dbReference type="EMBL" id="CP012673">
    <property type="protein sequence ID" value="AUX43619.1"/>
    <property type="molecule type" value="Genomic_DNA"/>
</dbReference>
<dbReference type="InterPro" id="IPR016039">
    <property type="entry name" value="Thiolase-like"/>
</dbReference>
<dbReference type="RefSeq" id="WP_234023962.1">
    <property type="nucleotide sequence ID" value="NZ_CP012673.1"/>
</dbReference>
<evidence type="ECO:0000256" key="5">
    <source>
        <dbReference type="ARBA" id="ARBA00054155"/>
    </source>
</evidence>
<dbReference type="SUPFAM" id="SSF47336">
    <property type="entry name" value="ACP-like"/>
    <property type="match status" value="3"/>
</dbReference>
<dbReference type="SMART" id="SM00822">
    <property type="entry name" value="PKS_KR"/>
    <property type="match status" value="3"/>
</dbReference>
<feature type="region of interest" description="N-terminal hotdog fold" evidence="6">
    <location>
        <begin position="943"/>
        <end position="1068"/>
    </location>
</feature>
<dbReference type="Gene3D" id="1.10.1200.10">
    <property type="entry name" value="ACP-like"/>
    <property type="match status" value="3"/>
</dbReference>
<dbReference type="SUPFAM" id="SSF55048">
    <property type="entry name" value="Probable ACP-binding domain of malonyl-CoA ACP transacylase"/>
    <property type="match status" value="3"/>
</dbReference>
<dbReference type="InterPro" id="IPR057326">
    <property type="entry name" value="KR_dom"/>
</dbReference>
<dbReference type="PROSITE" id="PS52004">
    <property type="entry name" value="KS3_2"/>
    <property type="match status" value="3"/>
</dbReference>
<sequence length="5771" mass="604016">MSRETSRANDAEEKLRAYLKQAMSELRDTHQRLRSVEEKAREPIAVVAMACRYPGGVRSPEDLWDVLRDGRDAISPFPDNRGWSADALYDDDPDAKGKIYAREGGFLHDADLFDPAFFGISPRETLAVDPQQRLLLEASWEAFERAGIDPTAVQGSQTGVFVGVMYNDYATRLVEVPEDIEGYVGTGSSPSVASGRIAYSFGLHGPTVTIDTACSSSLVAVHLACQALRQGECSLALAGGVTVMATPAALIGLSRQRVLARDGRCKSFAAEADGAGWGEGAGMLLLERLSDAKRNGHPVLAVLRSSAVNQDGKSQGLSAPNGPAQERVILQALDAARLTAEDIDAVEAHGTGTTLGDPIEAHAILATYGQAHSKDRPLWLGSLKSNLGHTQAAAGVGGVIKMVLALQHGLLPKTLHADRPSPRIDWSSGTVRLLNEAVPWRADGRPRRAGVSSFGISGTNAHVIVEEAPADAPAEATVDARPAPLATPVLLSAKSEAALRAQAERLREHLVAHPELSLVDVAASLATTRAHFEHRAALVACDRAELLGALGTFAQGMPTPAAVMGQRAGHGKVVFVFPGQGSQWLGMARSLFDSSAVFRDSLEACARAFTPYVDRSLLAVLRGDEGADPSALDRTDLVQPALFAVMVSLAALWRSVGVEPDAVVGHSQGELAAAYVAGALDLDDAARIVALRSRTLTKLAGKGAMVAVELGVDALRPHLHPFGERLAVAAINSPSATIVSGDVDAADALLAALAQAQIFARKVRVDYASHSAQIDAIEPELTSELAAITPRPGRVPLYSTVTGARLDGAQLDAAYWVRNLRHTVRFAEATESLLASGHRAFVEVSPHPVLTLALKETLERASHPTAVVGTLRRDDGALTRFLLSLGELHTRGQPLDWNAFFRPLLPRSVDLPTYAFQRERFWLDAPNAQRADVAAAGLAAADHPLLGAAVALADSDTHLFTGRLSLADQPWLAGHAVFGNVLVPGTAFVELALVAAHRVGLDRLDELTLEAPLALPARGAVLLQMAVAAPDQTGRRSLSIHARAEHAPHDAPWTRHASGTLAPATSTASSDFDLRAWPPPGATALPLDGLYPRLAAAGLAYGDAFQGLRAAWKRGDDLFAEVQLPDAAHKDAGRFALHPALLDAALHALAAESLEEATEVALPFAWSGVSLHAVGASTLRVRFDRAPRAARPAGALSLMVADAHGEPIARVEALTGRPISAEQLRGALSSHDDALSVVEWIELPGGTPAATPARWAFVGPAELVGPADPAPAAARAAGPPRVERHADLTALKRALDDGAALPDVVVVRFASDAAAISAAGAEGVISAAHHAAERALDVLQTWLADERLVASHLVVLTRGAVAAQPDEDVPDLVHAPLWGLVRTAQAESPGVPIALVDTDDGEASSAALFGALDASEPQLALRDGRRLAPRLAAARGKDALVPPAAPAWRLHIPAKGTLESLALVPYPEAMAPLGDGQVRVAVRAAGMNFRDVLDALGMYPGDPGPLGGEGAGVVLEVGPGVRKFAPGDRVVGVLRAGFAPVAVTDQRVLARMPEGWSFLEAAGIPIVYLTAYYGLVDLARLQPGERIVIHAAAGGVGIAATQIARHLGAEVFATASPGKWGTLRALGFDAAHIASSRALDFERQFLDATGGAGVDVVLDCLAREFVDASLRLLPRGGRFIEMGKTDIRDAGDVAARHPGVAYRAFDLVEAGPERIEEMLAELMALFERGALRPPPTAARDIRNAPRAFRSLAQARHVGKVVLTVPRPLDPEGTVLVTGGTGTLGALLARHLVRAHGVRHLLLASRQGALAPGAEALARELGAAGARVTVAACDAADRSALEALLGGIPREHPLTAVVHAAGALDDGLLGALTPERLRPVLRAKVDAALHLHELTAPLDLSAFVLFSSLSGVLGGPGQANYAAANAFLDALAQHRRARGLPAISLDWGYWKERTGLTAHLTEADLDRMARGGVVPLASDEGLALFDAALARPEPAIAAARFDAVALRARADVLPPLLRGLVRVRPARRVAANAPGASSLQQRLLALPAADRARALLDVVGAAVATVLGIGSHAELKGDRPLQELGLDSLMALELRNRLAAATGLRLHATLLFDYPTPDALAGFLVKQLLGDDAKAARALAPRGPEPADDAIAIVAMGCRFPGGVRSPEDLWRLLANGEDAIAPFPDNRGWDVEALYDPDPDAPGKTYTREGGFLYDADLFDPAFFGISPREALAIDPQQRLLLETSWEAFERAGIDPTTLQGSQTGVFAGVIYNDYSRLEAPADLEGYVGLGSSASVASGRVAYTFGLHGPTMTVDTACSSSLVAIHLACQALRQGECSLALAGGVSVMATPGTFVAFSRQRGQAPDGRCKSFSADADGAGWAEGAGMLLLERLSDAERNGHPILAVLRGSAVNQDGKSQGLTAPNGPAQERVILAALDSAHLAPEDVDAVEAHGTGTTLGDPIEAQALFATYGRARAKDRPLWLGSLKSNLGHAQAAAGVGGVIKMVLAMQHGVLPRTLHAASPSPHVDWSPGTIRLLTEPVAWTSEGRPRRAGVSSFGVSGTNAHLVLEEAPPRASVEERAAPRPALAAVPVMLSARSEAALRGQAERLGAHLDAHPEIELVDLAYSLAKTRARFDHRAVLVAHDRAALLAGLAAVAEGRAAAGAVVGRSAPPGKRVFVFPGQGSQWSGMARALLETSDVFREQIEACERAFAPYVDWSLLGVLRESGAEASLERVDVVQPALFAVMIALAALWRSMGVEPDAVVGHSQGEIAAAYVAGALSLEDAAKVVVLRSRALRQLSGRGGIAAVELGVDKLEAHLAPFGARLAIAAINSPQSTLVSGDLDAIEALLAGLAAEQIFARKVRVDYASHCAHVEAVRDELAASLRGIAPRAASVPLYSTVDDARLDGAELDASYWYRNLRQTVRFAEATERLLADGHRFFVEVSPHPVLALALDETLARSASPAAVVASIRRDEGDLARMLLSLGELEARGGRVDWDVFFRPSRPRRVDLPTYAFERARFWLETRRRRAADLASAGLSSAEHPLLGATVELADTGGLVFTGRLSRAEQPWLAGHEVFGTALLPGSAFVELALVAAHRVGLDRVEELTMEAALPLPARGDVLVQLAVSAPDDTGRRALALFARPGGSEDAAWARHASGTLAPAADGERDVSGDLRAWPPPGATALPVDGLYARLAGMGLVYGAELKGLRAVWKRGEELFAEVGLPDAIAKEAPHFALHPALLDAALHALFVDTSADASADAGGAARRPFAWSGVSLRAVGASALRVRFEPTRAPEERDAVSFVMADGAGEPLGRVEALTTRPISSEQLRGAASASHDALLRVAWTELPGADPSTAAQPERWALVGADPLGVAAAIGAATSAVDRHDDLAALRDALDRGAPPPAVVVAPLVSVAGTSDLIADAHGATARALALVQGWLADDRLASCRLVVLTRRAIGTRADEDVLDLVHAPVWGLVRSAQTENPGATILVVDVDDREASLRALPAVLDAGEAQLAVREGRRLAPRLARLPAGSPDAASSARALDPEGTVLVTGGTGTLGALAARRLVQRHGVKRLLLTSRRGPDAPGADALLRDLEAAGARVTIVACDVADRSALEALLASVPREHPLTAVVHTAGVLDDGVVGSLTPERLSVVLRAKLDAAVHLHELTRAQGLSAFVLYSSLAGLVGGPGLASYAAANVFLDALAQHRKARGLPGLSLEWSYWDQKTGFSARVSDAGLRRMAQVGLRPLSTEEGLALLDASLARPEAVLVPARFDTAALRAHADALAPLFRGLVRARTARPLAASRAASSLKERLVGLAPPDRERALLDVVRAEVAAVLGMASPGALDADRPLQELGLDSLMALEIRNRLAAVSGLRLPATVVFNYPTPAALRDLLLGQLKLPGQPAAGAQRSPRGAHDASSHDPIAIVAIGCRFPGGARTPEELWRILRDGEDAISGMPEGRGWTLDALNADDAPGAAGEGARAPLEGGFLADADRFDPAFFGISPREALAMDPQQRLLLETSWEAFERAGIDPAALQGSPTGVFVGVINNGYGGGPREIPDDLKTYIGLGTTASVASGRIAYTFGLEGPAISVDTACSSSLVAIHLACRALRAGECALALAGGVSVMPSQETFRGLAFLNAGAPDGRCKSFAAEADGAGWGEGAGVLLLERLSDAKRNGHPVLALVRGSAVNQDGKSQGLTAPNGPAQERVIGQALDDARVAPEDIGAVEAHGTGTTLGDPIEAQALLATYGAAHSKDRPLWLGSLKSNLGHTQAAAGVAGVIKMVLALQHGLLPKTLHAERPSPHIDWSSGAVRLLNEPVPWRGGEAPRRAGVSSFGVSGTNAHVILEEAPRVAEADPSTEADRPSPPAVPLLLSAKSEAALRAQAERLREHLVAHPELSLVDVAASLATTRAHFEHRAALVACDRAELLGALGTFAQGMPTPAAVMGQRAGHGKVVFVFPGQGSQWLGMARSLFDSSAVFRDSLEACARAFTPYVDRSLLAVLRGDEGADPSALDRTDLVQPALFAVMVSLAALWRSVGVEPDAVVGHSQGELAAAYVAGALDLDDAARIVALRSRTLTKLAGKGAMVAVELGVDALRPHLHPFGERLAVAAINSPSATIVSGDVDAADALLAALAQAQIFARKVRVDYASHSAQIDAIEPELTSELAAITPRPGRVPLYSTVTGARLDGAQLDAAYWVRNLRHTVRFAEATESLLASGHRAFVEVSPHPVLTLALKETLERASHPTAVVGTLRRDDGALTRFLLSLGELHTRGQPLDWNAFFRPLLPRSVDLPTYAFQRERFWLDAPNAQRADVAAAGLAAADHPLLGAAVALADSDTHLFTGRLSLADQPWLAGHAVFGNVLVPGTAFVELALVAAHRVGLDRLDELTLEAPLALPARGAVLLQMAVAAPDQTGRRSLSIHARAEHAPHDAPWTRHASGTLAPATSTASSDFDLRAWPPPGATALPLDGLYPRLAAAGLAYGDAFQGLRAAWKRGDDLFAEVQLPDAAHKDAARFALHPALLDAALHALTVEGLHGAGDVALPFAWSGVSLRAVGASTLRVRFERAQPGGGATGAVALAVADAAGEPVARAEALTTRPVSSAQLRGALSSRDDALLHLAWVALPSLASPPPPPATERWALVGEDDLALAPALAAGAAPIDRHADLDALKRALDEGASRPDVVVVPLVARGEARDLIVAAHEATGRALALLQGWLADERFASCRLVVLTRGAVPTRADEDVSDLAHAPAWGLVRAAQAENPHQAIVLVDIDDAEASRRALRSVFDAPEPQLALRDGERLAPRLARLSSPAEPVAGARPRRALDPEGTVLITGGTGALGSLVARHVVRAHGVKHLVLVSRQGRAAPGADALERELASAGARVTTAACDAADRGALRAVLDAIPREHPLTAVIHTAGVLDDGVVGALSPERLRPVLRAKVDAALHLHELTRSRDLAAFVLFSSLAGVLGSPGQANYAAANVFLDALAHHRAARGLPALSLDWGAWADRTGLTAHLSDADLRRMARAGVRPLAAEEGLALLDAALARPEATLVAARLDLAALQAHGGALPPVFRGLVRVRREHPAATNTATASSLKERLRALPPPDRERALLDVVRVQAAPVLGLAHASALDANRPLNELGLDSLMALELRNRLTATTGLRLPATLLFDYPTPAALAKRLLGDLLEDDAATPAPIFAELDRLEGALAAMATNDTVREGLTLRLQGLLTKWMSLQAASGGADLAEKLDAATDDELFRLIDNVRTEVVA</sequence>
<dbReference type="Pfam" id="PF16197">
    <property type="entry name" value="KAsynt_C_assoc"/>
    <property type="match status" value="3"/>
</dbReference>
<feature type="domain" description="Carrier" evidence="8">
    <location>
        <begin position="3827"/>
        <end position="3902"/>
    </location>
</feature>
<dbReference type="InterPro" id="IPR014031">
    <property type="entry name" value="Ketoacyl_synth_C"/>
</dbReference>
<dbReference type="Pfam" id="PF00550">
    <property type="entry name" value="PP-binding"/>
    <property type="match status" value="3"/>
</dbReference>
<feature type="domain" description="PKS/mFAS DH" evidence="10">
    <location>
        <begin position="3045"/>
        <end position="3331"/>
    </location>
</feature>
<evidence type="ECO:0000256" key="1">
    <source>
        <dbReference type="ARBA" id="ARBA00022450"/>
    </source>
</evidence>
<feature type="active site" description="Proton acceptor; for dehydratase activity" evidence="6">
    <location>
        <position position="4863"/>
    </location>
</feature>
<dbReference type="InterPro" id="IPR014030">
    <property type="entry name" value="Ketoacyl_synth_N"/>
</dbReference>
<feature type="region of interest" description="N-terminal hotdog fold" evidence="6">
    <location>
        <begin position="4831"/>
        <end position="4956"/>
    </location>
</feature>
<dbReference type="InterPro" id="IPR013154">
    <property type="entry name" value="ADH-like_N"/>
</dbReference>